<evidence type="ECO:0000313" key="8">
    <source>
        <dbReference type="Proteomes" id="UP000093748"/>
    </source>
</evidence>
<dbReference type="GeneID" id="66685787"/>
<evidence type="ECO:0000313" key="7">
    <source>
        <dbReference type="EMBL" id="OBP77794.1"/>
    </source>
</evidence>
<feature type="transmembrane region" description="Helical" evidence="6">
    <location>
        <begin position="516"/>
        <end position="544"/>
    </location>
</feature>
<feature type="transmembrane region" description="Helical" evidence="6">
    <location>
        <begin position="376"/>
        <end position="399"/>
    </location>
</feature>
<dbReference type="OrthoDB" id="9800982at2"/>
<feature type="transmembrane region" description="Helical" evidence="6">
    <location>
        <begin position="550"/>
        <end position="572"/>
    </location>
</feature>
<feature type="transmembrane region" description="Helical" evidence="6">
    <location>
        <begin position="627"/>
        <end position="649"/>
    </location>
</feature>
<dbReference type="PANTHER" id="PTHR30250:SF11">
    <property type="entry name" value="O-ANTIGEN TRANSPORTER-RELATED"/>
    <property type="match status" value="1"/>
</dbReference>
<keyword evidence="5 6" id="KW-0472">Membrane</keyword>
<proteinExistence type="predicted"/>
<dbReference type="EMBL" id="LZTJ01000011">
    <property type="protein sequence ID" value="OBP77794.1"/>
    <property type="molecule type" value="Genomic_DNA"/>
</dbReference>
<dbReference type="Pfam" id="PF01943">
    <property type="entry name" value="Polysacc_synt"/>
    <property type="match status" value="1"/>
</dbReference>
<protein>
    <submittedName>
        <fullName evidence="7">Exopolysaccharide biosynthesis protein</fullName>
    </submittedName>
</protein>
<sequence>MIIEFFGPPGSGKTTFAHALAQQLRGKGYHAKVALSYQPSTRAGSFDLGIVLFVSRIVAAIFSTAGIFLSSIGRLDDISSSVSMVRLIPPKKRMWRARIWRYILHLSRCWSAAKQSPEIVIFDQGYVQAIGSLAMFNGGTDREALEKALSLAPPADLTVRLVVPSAVVESRLRHRMEHEPPAERIFEAGLDVNMSAFGVFESINDLLAISGRSVVSVDNADSQSGLKSICRVEKQIISALSRMDKGFANRDQKESAPLAQAAAIDSRVSRKSPGHPAGALPIATPRRNKDVGSRLARASVFALLIYIGGAGLTSLAQLAIARLIGPHDYGIYAYVLAWTSVLAYLATLGFNVSLLRFVPAYRANGRLDLARGVIRFALRRSLLAATLFGMAGAALVLFFSEQAPPDHTQGGLEISTMLGMAAVPLITAYAIGATLVRAFGGVVSALLPERIVRDGLLLVLVAIMAKSGLWVVHAPQVMLAVLTSSAITVGLVFITARKLEPPGLRQAQPAYEPRGWWLAVPPLMLITGLDVFVSRAGVLVLGWTDHIREAGIFALALNVAMLVGLSRIAVATMFSPTAADLHARGDHKGLQQLFARATLLSAAGAIAVAVPMMVIAEPFLNFFGEGFAAGAPIARVLILGYVFVALCGPQQNLLAMTGNEWAAATTMIAGAAANIIACAVGVEIYGPIGAAVGVALALAIWNVAMAVYIGKRLKILPGLVSALLSIRPSAIGGQQWNWLLRAGK</sequence>
<evidence type="ECO:0000256" key="1">
    <source>
        <dbReference type="ARBA" id="ARBA00004651"/>
    </source>
</evidence>
<keyword evidence="4 6" id="KW-1133">Transmembrane helix</keyword>
<evidence type="ECO:0000256" key="3">
    <source>
        <dbReference type="ARBA" id="ARBA00022692"/>
    </source>
</evidence>
<comment type="caution">
    <text evidence="7">The sequence shown here is derived from an EMBL/GenBank/DDBJ whole genome shotgun (WGS) entry which is preliminary data.</text>
</comment>
<dbReference type="PANTHER" id="PTHR30250">
    <property type="entry name" value="PST FAMILY PREDICTED COLANIC ACID TRANSPORTER"/>
    <property type="match status" value="1"/>
</dbReference>
<reference evidence="8" key="1">
    <citation type="submission" date="2016-06" db="EMBL/GenBank/DDBJ databases">
        <title>NZP2037 Pacbio-Illumina hybrid assembly.</title>
        <authorList>
            <person name="Ramsay J.P."/>
        </authorList>
    </citation>
    <scope>NUCLEOTIDE SEQUENCE [LARGE SCALE GENOMIC DNA]</scope>
    <source>
        <strain evidence="8">R7ANS::ICEMlSym2042</strain>
    </source>
</reference>
<accession>A0A1A5IEZ1</accession>
<feature type="transmembrane region" description="Helical" evidence="6">
    <location>
        <begin position="477"/>
        <end position="496"/>
    </location>
</feature>
<feature type="transmembrane region" description="Helical" evidence="6">
    <location>
        <begin position="451"/>
        <end position="471"/>
    </location>
</feature>
<feature type="transmembrane region" description="Helical" evidence="6">
    <location>
        <begin position="331"/>
        <end position="355"/>
    </location>
</feature>
<dbReference type="InterPro" id="IPR027417">
    <property type="entry name" value="P-loop_NTPase"/>
</dbReference>
<feature type="transmembrane region" description="Helical" evidence="6">
    <location>
        <begin position="688"/>
        <end position="709"/>
    </location>
</feature>
<organism evidence="7 8">
    <name type="scientific">Rhizobium loti</name>
    <name type="common">Mesorhizobium loti</name>
    <dbReference type="NCBI Taxonomy" id="381"/>
    <lineage>
        <taxon>Bacteria</taxon>
        <taxon>Pseudomonadati</taxon>
        <taxon>Pseudomonadota</taxon>
        <taxon>Alphaproteobacteria</taxon>
        <taxon>Hyphomicrobiales</taxon>
        <taxon>Phyllobacteriaceae</taxon>
        <taxon>Mesorhizobium</taxon>
    </lineage>
</organism>
<dbReference type="RefSeq" id="WP_051401911.1">
    <property type="nucleotide sequence ID" value="NZ_LZTH01000021.1"/>
</dbReference>
<dbReference type="InterPro" id="IPR002797">
    <property type="entry name" value="Polysacc_synth"/>
</dbReference>
<dbReference type="AlphaFoldDB" id="A0A1A5IEZ1"/>
<dbReference type="InterPro" id="IPR050833">
    <property type="entry name" value="Poly_Biosynth_Transport"/>
</dbReference>
<dbReference type="Proteomes" id="UP000093748">
    <property type="component" value="Unassembled WGS sequence"/>
</dbReference>
<dbReference type="SUPFAM" id="SSF52540">
    <property type="entry name" value="P-loop containing nucleoside triphosphate hydrolases"/>
    <property type="match status" value="1"/>
</dbReference>
<dbReference type="GO" id="GO:0005886">
    <property type="term" value="C:plasma membrane"/>
    <property type="evidence" value="ECO:0007669"/>
    <property type="project" value="UniProtKB-SubCell"/>
</dbReference>
<feature type="transmembrane region" description="Helical" evidence="6">
    <location>
        <begin position="593"/>
        <end position="615"/>
    </location>
</feature>
<evidence type="ECO:0000256" key="5">
    <source>
        <dbReference type="ARBA" id="ARBA00023136"/>
    </source>
</evidence>
<evidence type="ECO:0000256" key="4">
    <source>
        <dbReference type="ARBA" id="ARBA00022989"/>
    </source>
</evidence>
<gene>
    <name evidence="7" type="ORF">BAE39_30995</name>
</gene>
<keyword evidence="3 6" id="KW-0812">Transmembrane</keyword>
<feature type="transmembrane region" description="Helical" evidence="6">
    <location>
        <begin position="419"/>
        <end position="439"/>
    </location>
</feature>
<feature type="transmembrane region" description="Helical" evidence="6">
    <location>
        <begin position="48"/>
        <end position="69"/>
    </location>
</feature>
<evidence type="ECO:0000256" key="2">
    <source>
        <dbReference type="ARBA" id="ARBA00022475"/>
    </source>
</evidence>
<name>A0A1A5IEZ1_RHILI</name>
<feature type="transmembrane region" description="Helical" evidence="6">
    <location>
        <begin position="295"/>
        <end position="319"/>
    </location>
</feature>
<keyword evidence="2" id="KW-1003">Cell membrane</keyword>
<feature type="transmembrane region" description="Helical" evidence="6">
    <location>
        <begin position="661"/>
        <end position="682"/>
    </location>
</feature>
<dbReference type="Gene3D" id="3.40.50.300">
    <property type="entry name" value="P-loop containing nucleotide triphosphate hydrolases"/>
    <property type="match status" value="1"/>
</dbReference>
<evidence type="ECO:0000256" key="6">
    <source>
        <dbReference type="SAM" id="Phobius"/>
    </source>
</evidence>
<comment type="subcellular location">
    <subcellularLocation>
        <location evidence="1">Cell membrane</location>
        <topology evidence="1">Multi-pass membrane protein</topology>
    </subcellularLocation>
</comment>